<name>A0ABS0CE78_9NOCA</name>
<dbReference type="RefSeq" id="WP_195035539.1">
    <property type="nucleotide sequence ID" value="NZ_JADLRE010000024.1"/>
</dbReference>
<dbReference type="Gene3D" id="1.20.120.520">
    <property type="entry name" value="nmb1532 protein domain like"/>
    <property type="match status" value="1"/>
</dbReference>
<accession>A0ABS0CE78</accession>
<sequence>MSIDFTIMYATHDAFRRDLTRLATAAAAGHADAPGIHAGWANFTRQLHVHHTVEDAAAIQRAVLGTPIPLAGVVEALTETDARTI</sequence>
<evidence type="ECO:0008006" key="3">
    <source>
        <dbReference type="Google" id="ProtNLM"/>
    </source>
</evidence>
<keyword evidence="2" id="KW-1185">Reference proteome</keyword>
<organism evidence="1 2">
    <name type="scientific">Nocardia abscessus</name>
    <dbReference type="NCBI Taxonomy" id="120957"/>
    <lineage>
        <taxon>Bacteria</taxon>
        <taxon>Bacillati</taxon>
        <taxon>Actinomycetota</taxon>
        <taxon>Actinomycetes</taxon>
        <taxon>Mycobacteriales</taxon>
        <taxon>Nocardiaceae</taxon>
        <taxon>Nocardia</taxon>
    </lineage>
</organism>
<evidence type="ECO:0000313" key="2">
    <source>
        <dbReference type="Proteomes" id="UP000807309"/>
    </source>
</evidence>
<evidence type="ECO:0000313" key="1">
    <source>
        <dbReference type="EMBL" id="MBF6228660.1"/>
    </source>
</evidence>
<protein>
    <recommendedName>
        <fullName evidence="3">Hemerythrin-like domain-containing protein</fullName>
    </recommendedName>
</protein>
<dbReference type="Proteomes" id="UP000807309">
    <property type="component" value="Unassembled WGS sequence"/>
</dbReference>
<reference evidence="1 2" key="1">
    <citation type="submission" date="2020-10" db="EMBL/GenBank/DDBJ databases">
        <title>Identification of Nocardia species via Next-generation sequencing and recognition of intraspecies genetic diversity.</title>
        <authorList>
            <person name="Li P."/>
            <person name="Li P."/>
            <person name="Lu B."/>
        </authorList>
    </citation>
    <scope>NUCLEOTIDE SEQUENCE [LARGE SCALE GENOMIC DNA]</scope>
    <source>
        <strain evidence="1 2">N-11</strain>
    </source>
</reference>
<proteinExistence type="predicted"/>
<gene>
    <name evidence="1" type="ORF">IU470_26580</name>
</gene>
<comment type="caution">
    <text evidence="1">The sequence shown here is derived from an EMBL/GenBank/DDBJ whole genome shotgun (WGS) entry which is preliminary data.</text>
</comment>
<dbReference type="EMBL" id="JADLRE010000024">
    <property type="protein sequence ID" value="MBF6228660.1"/>
    <property type="molecule type" value="Genomic_DNA"/>
</dbReference>